<name>A0ABW2MQ73_9FLAO</name>
<gene>
    <name evidence="4" type="ORF">ACFQO1_01145</name>
</gene>
<feature type="chain" id="PRO_5046203798" evidence="2">
    <location>
        <begin position="20"/>
        <end position="357"/>
    </location>
</feature>
<sequence>MKKRLLYFVILLSSTFTIAQPSGMLEEVWFLDYIEIEEDEYIFAPLGTDFTLNFVNDNSVFSIQIVGEENVMTGEINFSGESFSHDGLLATMLDCEQQNCDFEDLYFYSFLTTVNFDPNNFIYSYQQFNTGEKTLLLTDSRNHKAYFHSISVAPNPFLFQTWFLYETEGELGGGPNPVTSSNPPRITIHEDMTYTAIHECEVVTGNFISRPLAFFPREFILIPQNYLSNIDNCLPGNEPSFSSFQTMSPIHMDVSADRFTLEPFPGFIARYRNVLLSTTENALLKISIFPNPASATITIQNSSSPINSYAILDVSGRVIHQSKFESETIDVSALKAGMYFLEISSEGKKGIKKFVKK</sequence>
<comment type="caution">
    <text evidence="4">The sequence shown here is derived from an EMBL/GenBank/DDBJ whole genome shotgun (WGS) entry which is preliminary data.</text>
</comment>
<keyword evidence="5" id="KW-1185">Reference proteome</keyword>
<evidence type="ECO:0000259" key="3">
    <source>
        <dbReference type="Pfam" id="PF18962"/>
    </source>
</evidence>
<proteinExistence type="predicted"/>
<keyword evidence="1 2" id="KW-0732">Signal</keyword>
<evidence type="ECO:0000256" key="1">
    <source>
        <dbReference type="ARBA" id="ARBA00022729"/>
    </source>
</evidence>
<feature type="signal peptide" evidence="2">
    <location>
        <begin position="1"/>
        <end position="19"/>
    </location>
</feature>
<reference evidence="5" key="1">
    <citation type="journal article" date="2019" name="Int. J. Syst. Evol. Microbiol.">
        <title>The Global Catalogue of Microorganisms (GCM) 10K type strain sequencing project: providing services to taxonomists for standard genome sequencing and annotation.</title>
        <authorList>
            <consortium name="The Broad Institute Genomics Platform"/>
            <consortium name="The Broad Institute Genome Sequencing Center for Infectious Disease"/>
            <person name="Wu L."/>
            <person name="Ma J."/>
        </authorList>
    </citation>
    <scope>NUCLEOTIDE SEQUENCE [LARGE SCALE GENOMIC DNA]</scope>
    <source>
        <strain evidence="5">CGMCC 1.16306</strain>
    </source>
</reference>
<dbReference type="Proteomes" id="UP001596415">
    <property type="component" value="Unassembled WGS sequence"/>
</dbReference>
<evidence type="ECO:0000256" key="2">
    <source>
        <dbReference type="SAM" id="SignalP"/>
    </source>
</evidence>
<protein>
    <submittedName>
        <fullName evidence="4">T9SS type A sorting domain-containing protein</fullName>
    </submittedName>
</protein>
<evidence type="ECO:0000313" key="4">
    <source>
        <dbReference type="EMBL" id="MFC7356277.1"/>
    </source>
</evidence>
<evidence type="ECO:0000313" key="5">
    <source>
        <dbReference type="Proteomes" id="UP001596415"/>
    </source>
</evidence>
<dbReference type="Pfam" id="PF18962">
    <property type="entry name" value="Por_Secre_tail"/>
    <property type="match status" value="1"/>
</dbReference>
<organism evidence="4 5">
    <name type="scientific">Jejudonia soesokkakensis</name>
    <dbReference type="NCBI Taxonomy" id="1323432"/>
    <lineage>
        <taxon>Bacteria</taxon>
        <taxon>Pseudomonadati</taxon>
        <taxon>Bacteroidota</taxon>
        <taxon>Flavobacteriia</taxon>
        <taxon>Flavobacteriales</taxon>
        <taxon>Flavobacteriaceae</taxon>
        <taxon>Jejudonia</taxon>
    </lineage>
</organism>
<dbReference type="RefSeq" id="WP_380215864.1">
    <property type="nucleotide sequence ID" value="NZ_JBHTBN010000001.1"/>
</dbReference>
<accession>A0ABW2MQ73</accession>
<dbReference type="NCBIfam" id="TIGR04183">
    <property type="entry name" value="Por_Secre_tail"/>
    <property type="match status" value="1"/>
</dbReference>
<dbReference type="EMBL" id="JBHTBN010000001">
    <property type="protein sequence ID" value="MFC7356277.1"/>
    <property type="molecule type" value="Genomic_DNA"/>
</dbReference>
<dbReference type="InterPro" id="IPR026444">
    <property type="entry name" value="Secre_tail"/>
</dbReference>
<feature type="domain" description="Secretion system C-terminal sorting" evidence="3">
    <location>
        <begin position="288"/>
        <end position="355"/>
    </location>
</feature>